<reference evidence="4 5" key="1">
    <citation type="submission" date="2023-11" db="EMBL/GenBank/DDBJ databases">
        <title>Winogradskyella pelagius sp. nov., isolated from coastal sediment.</title>
        <authorList>
            <person name="Li F."/>
        </authorList>
    </citation>
    <scope>NUCLEOTIDE SEQUENCE [LARGE SCALE GENOMIC DNA]</scope>
    <source>
        <strain evidence="4 5">KCTC 23502</strain>
    </source>
</reference>
<keyword evidence="1" id="KW-0175">Coiled coil</keyword>
<keyword evidence="5" id="KW-1185">Reference proteome</keyword>
<organism evidence="4 5">
    <name type="scientific">Winogradskyella aquimaris</name>
    <dbReference type="NCBI Taxonomy" id="864074"/>
    <lineage>
        <taxon>Bacteria</taxon>
        <taxon>Pseudomonadati</taxon>
        <taxon>Bacteroidota</taxon>
        <taxon>Flavobacteriia</taxon>
        <taxon>Flavobacteriales</taxon>
        <taxon>Flavobacteriaceae</taxon>
        <taxon>Winogradskyella</taxon>
    </lineage>
</organism>
<evidence type="ECO:0000259" key="3">
    <source>
        <dbReference type="PROSITE" id="PS51688"/>
    </source>
</evidence>
<feature type="chain" id="PRO_5047416107" evidence="2">
    <location>
        <begin position="20"/>
        <end position="378"/>
    </location>
</feature>
<dbReference type="InterPro" id="IPR030392">
    <property type="entry name" value="S74_ICA"/>
</dbReference>
<comment type="caution">
    <text evidence="4">The sequence shown here is derived from an EMBL/GenBank/DDBJ whole genome shotgun (WGS) entry which is preliminary data.</text>
</comment>
<sequence length="378" mass="40797">MKKTYFLGLALLVTFLSFSQNNSINYKALVKDDQGNTLTNQNITIRFTIFVDASQVYQEIHNTDTDANGIAIVNIGAGTTSDIFSNIDWSGGTTSLRTEIDSGSGYVDIGTTDFKTVPYALYALNSSGFPSGDVTINGKLTVNENSINFTDHAVNGIKNHIGSVDNAGVYGENLVTDFYGYGVFGVAGYMGVRGQVTASGSGSYYGTYGGSFGSNTGTNYGIFGFASGGATNYAVYASGDLAYTGALINASDRKLKTNIETVNNALESIAQLNPTSYNIKQEYIKKMNMSSAPQIGFIAQELQEVFPNLVSTNIQPGKTKEDPIIEYLGVNYIGLIPILTAGIKEQQEIIEQQNETIEAQQLLLQDLLRRVEALENRD</sequence>
<accession>A0ABU5EUF6</accession>
<protein>
    <submittedName>
        <fullName evidence="4">Tail fiber domain-containing protein</fullName>
    </submittedName>
</protein>
<name>A0ABU5EUF6_9FLAO</name>
<feature type="domain" description="Peptidase S74" evidence="3">
    <location>
        <begin position="251"/>
        <end position="357"/>
    </location>
</feature>
<dbReference type="EMBL" id="JAXDAE010000015">
    <property type="protein sequence ID" value="MDY2588347.1"/>
    <property type="molecule type" value="Genomic_DNA"/>
</dbReference>
<keyword evidence="2" id="KW-0732">Signal</keyword>
<gene>
    <name evidence="4" type="ORF">SNF14_13445</name>
</gene>
<dbReference type="Proteomes" id="UP001285855">
    <property type="component" value="Unassembled WGS sequence"/>
</dbReference>
<evidence type="ECO:0000313" key="5">
    <source>
        <dbReference type="Proteomes" id="UP001285855"/>
    </source>
</evidence>
<dbReference type="PROSITE" id="PS51688">
    <property type="entry name" value="ICA"/>
    <property type="match status" value="1"/>
</dbReference>
<dbReference type="InterPro" id="IPR036388">
    <property type="entry name" value="WH-like_DNA-bd_sf"/>
</dbReference>
<dbReference type="Pfam" id="PF13884">
    <property type="entry name" value="Peptidase_S74"/>
    <property type="match status" value="1"/>
</dbReference>
<proteinExistence type="predicted"/>
<feature type="signal peptide" evidence="2">
    <location>
        <begin position="1"/>
        <end position="19"/>
    </location>
</feature>
<dbReference type="Gene3D" id="1.10.10.10">
    <property type="entry name" value="Winged helix-like DNA-binding domain superfamily/Winged helix DNA-binding domain"/>
    <property type="match status" value="1"/>
</dbReference>
<feature type="coiled-coil region" evidence="1">
    <location>
        <begin position="343"/>
        <end position="377"/>
    </location>
</feature>
<evidence type="ECO:0000256" key="2">
    <source>
        <dbReference type="SAM" id="SignalP"/>
    </source>
</evidence>
<evidence type="ECO:0000313" key="4">
    <source>
        <dbReference type="EMBL" id="MDY2588347.1"/>
    </source>
</evidence>
<dbReference type="RefSeq" id="WP_320556695.1">
    <property type="nucleotide sequence ID" value="NZ_JAXDAE010000015.1"/>
</dbReference>
<evidence type="ECO:0000256" key="1">
    <source>
        <dbReference type="SAM" id="Coils"/>
    </source>
</evidence>